<dbReference type="GO" id="GO:0004521">
    <property type="term" value="F:RNA endonuclease activity"/>
    <property type="evidence" value="ECO:0007669"/>
    <property type="project" value="InterPro"/>
</dbReference>
<protein>
    <recommendedName>
        <fullName evidence="9">CRISPR-associated endoribonuclease Cas2</fullName>
        <ecNumber evidence="9">3.1.-.-</ecNumber>
    </recommendedName>
</protein>
<accession>A0A3P1T591</accession>
<dbReference type="GO" id="GO:0051607">
    <property type="term" value="P:defense response to virus"/>
    <property type="evidence" value="ECO:0007669"/>
    <property type="project" value="UniProtKB-UniRule"/>
</dbReference>
<organism evidence="10 11">
    <name type="scientific">Arachnia propionica</name>
    <dbReference type="NCBI Taxonomy" id="1750"/>
    <lineage>
        <taxon>Bacteria</taxon>
        <taxon>Bacillati</taxon>
        <taxon>Actinomycetota</taxon>
        <taxon>Actinomycetes</taxon>
        <taxon>Propionibacteriales</taxon>
        <taxon>Propionibacteriaceae</taxon>
        <taxon>Arachnia</taxon>
    </lineage>
</organism>
<dbReference type="EMBL" id="RQZG01000010">
    <property type="protein sequence ID" value="RRD04539.1"/>
    <property type="molecule type" value="Genomic_DNA"/>
</dbReference>
<dbReference type="NCBIfam" id="TIGR01573">
    <property type="entry name" value="cas2"/>
    <property type="match status" value="1"/>
</dbReference>
<evidence type="ECO:0000313" key="10">
    <source>
        <dbReference type="EMBL" id="RRD04539.1"/>
    </source>
</evidence>
<proteinExistence type="inferred from homology"/>
<dbReference type="HAMAP" id="MF_01471">
    <property type="entry name" value="Cas2"/>
    <property type="match status" value="1"/>
</dbReference>
<evidence type="ECO:0000313" key="11">
    <source>
        <dbReference type="Proteomes" id="UP000280819"/>
    </source>
</evidence>
<comment type="similarity">
    <text evidence="2 9">Belongs to the CRISPR-associated endoribonuclease Cas2 protein family.</text>
</comment>
<dbReference type="SUPFAM" id="SSF143430">
    <property type="entry name" value="TTP0101/SSO1404-like"/>
    <property type="match status" value="1"/>
</dbReference>
<comment type="cofactor">
    <cofactor evidence="1 9">
        <name>Mg(2+)</name>
        <dbReference type="ChEBI" id="CHEBI:18420"/>
    </cofactor>
</comment>
<keyword evidence="8 9" id="KW-0051">Antiviral defense</keyword>
<reference evidence="10 11" key="1">
    <citation type="submission" date="2018-11" db="EMBL/GenBank/DDBJ databases">
        <title>Genomes From Bacteria Associated with the Canine Oral Cavity: a Test Case for Automated Genome-Based Taxonomic Assignment.</title>
        <authorList>
            <person name="Coil D.A."/>
            <person name="Jospin G."/>
            <person name="Darling A.E."/>
            <person name="Wallis C."/>
            <person name="Davis I.J."/>
            <person name="Harris S."/>
            <person name="Eisen J.A."/>
            <person name="Holcombe L.J."/>
            <person name="O'Flynn C."/>
        </authorList>
    </citation>
    <scope>NUCLEOTIDE SEQUENCE [LARGE SCALE GENOMIC DNA]</scope>
    <source>
        <strain evidence="10 11">OH887_COT-365</strain>
    </source>
</reference>
<dbReference type="Gene3D" id="3.30.70.240">
    <property type="match status" value="1"/>
</dbReference>
<evidence type="ECO:0000256" key="9">
    <source>
        <dbReference type="HAMAP-Rule" id="MF_01471"/>
    </source>
</evidence>
<evidence type="ECO:0000256" key="1">
    <source>
        <dbReference type="ARBA" id="ARBA00001946"/>
    </source>
</evidence>
<dbReference type="RefSeq" id="WP_124844929.1">
    <property type="nucleotide sequence ID" value="NZ_RQZG01000010.1"/>
</dbReference>
<evidence type="ECO:0000256" key="5">
    <source>
        <dbReference type="ARBA" id="ARBA00022759"/>
    </source>
</evidence>
<name>A0A3P1T591_9ACTN</name>
<dbReference type="EC" id="3.1.-.-" evidence="9"/>
<keyword evidence="3 9" id="KW-0540">Nuclease</keyword>
<comment type="function">
    <text evidence="9">CRISPR (clustered regularly interspaced short palindromic repeat), is an adaptive immune system that provides protection against mobile genetic elements (viruses, transposable elements and conjugative plasmids). CRISPR clusters contain sequences complementary to antecedent mobile elements and target invading nucleic acids. CRISPR clusters are transcribed and processed into CRISPR RNA (crRNA). Functions as a ssRNA-specific endoribonuclease. Involved in the integration of spacer DNA into the CRISPR cassette.</text>
</comment>
<dbReference type="CDD" id="cd09725">
    <property type="entry name" value="Cas2_I_II_III"/>
    <property type="match status" value="1"/>
</dbReference>
<gene>
    <name evidence="9 10" type="primary">cas2</name>
    <name evidence="10" type="ORF">EII34_09530</name>
</gene>
<evidence type="ECO:0000256" key="6">
    <source>
        <dbReference type="ARBA" id="ARBA00022801"/>
    </source>
</evidence>
<keyword evidence="7 9" id="KW-0460">Magnesium</keyword>
<evidence type="ECO:0000256" key="4">
    <source>
        <dbReference type="ARBA" id="ARBA00022723"/>
    </source>
</evidence>
<evidence type="ECO:0000256" key="8">
    <source>
        <dbReference type="ARBA" id="ARBA00023118"/>
    </source>
</evidence>
<dbReference type="PANTHER" id="PTHR34405">
    <property type="entry name" value="CRISPR-ASSOCIATED ENDORIBONUCLEASE CAS2"/>
    <property type="match status" value="1"/>
</dbReference>
<comment type="subunit">
    <text evidence="9">Homodimer, forms a heterotetramer with a Cas1 homodimer.</text>
</comment>
<keyword evidence="4 9" id="KW-0479">Metal-binding</keyword>
<dbReference type="OrthoDB" id="9798176at2"/>
<evidence type="ECO:0000256" key="2">
    <source>
        <dbReference type="ARBA" id="ARBA00009959"/>
    </source>
</evidence>
<feature type="binding site" evidence="9">
    <location>
        <position position="10"/>
    </location>
    <ligand>
        <name>Mg(2+)</name>
        <dbReference type="ChEBI" id="CHEBI:18420"/>
        <note>catalytic</note>
    </ligand>
</feature>
<keyword evidence="6 9" id="KW-0378">Hydrolase</keyword>
<dbReference type="PANTHER" id="PTHR34405:SF3">
    <property type="entry name" value="CRISPR-ASSOCIATED ENDORIBONUCLEASE CAS2 3"/>
    <property type="match status" value="1"/>
</dbReference>
<dbReference type="InterPro" id="IPR019199">
    <property type="entry name" value="Virulence_VapD/CRISPR_Cas2"/>
</dbReference>
<dbReference type="GO" id="GO:0043571">
    <property type="term" value="P:maintenance of CRISPR repeat elements"/>
    <property type="evidence" value="ECO:0007669"/>
    <property type="project" value="UniProtKB-UniRule"/>
</dbReference>
<evidence type="ECO:0000256" key="7">
    <source>
        <dbReference type="ARBA" id="ARBA00022842"/>
    </source>
</evidence>
<dbReference type="Pfam" id="PF09827">
    <property type="entry name" value="CRISPR_Cas2"/>
    <property type="match status" value="1"/>
</dbReference>
<dbReference type="Proteomes" id="UP000280819">
    <property type="component" value="Unassembled WGS sequence"/>
</dbReference>
<comment type="caution">
    <text evidence="10">The sequence shown here is derived from an EMBL/GenBank/DDBJ whole genome shotgun (WGS) entry which is preliminary data.</text>
</comment>
<dbReference type="GO" id="GO:0016787">
    <property type="term" value="F:hydrolase activity"/>
    <property type="evidence" value="ECO:0007669"/>
    <property type="project" value="UniProtKB-KW"/>
</dbReference>
<evidence type="ECO:0000256" key="3">
    <source>
        <dbReference type="ARBA" id="ARBA00022722"/>
    </source>
</evidence>
<keyword evidence="5 9" id="KW-0255">Endonuclease</keyword>
<dbReference type="GO" id="GO:0046872">
    <property type="term" value="F:metal ion binding"/>
    <property type="evidence" value="ECO:0007669"/>
    <property type="project" value="UniProtKB-UniRule"/>
</dbReference>
<dbReference type="InterPro" id="IPR021127">
    <property type="entry name" value="CRISPR_associated_Cas2"/>
</dbReference>
<dbReference type="AlphaFoldDB" id="A0A3P1T591"/>
<sequence length="94" mass="10513">MAVTHLAAYDVTEDQRRAQLAALLQAFGDRIQYSVFLLNTTPEELEHIKTRAAEIIDEDTDSLWIIRQCAGCWNDVSCIGQAAPPARVLHYAVL</sequence>